<dbReference type="GO" id="GO:1904423">
    <property type="term" value="C:dehydrodolichyl diphosphate synthase complex"/>
    <property type="evidence" value="ECO:0007669"/>
    <property type="project" value="TreeGrafter"/>
</dbReference>
<dbReference type="SUPFAM" id="SSF64005">
    <property type="entry name" value="Undecaprenyl diphosphate synthase"/>
    <property type="match status" value="1"/>
</dbReference>
<dbReference type="PANTHER" id="PTHR10291">
    <property type="entry name" value="DEHYDRODOLICHYL DIPHOSPHATE SYNTHASE FAMILY MEMBER"/>
    <property type="match status" value="1"/>
</dbReference>
<dbReference type="NCBIfam" id="TIGR00055">
    <property type="entry name" value="uppS"/>
    <property type="match status" value="1"/>
</dbReference>
<organism evidence="5 6">
    <name type="scientific">Globodera rostochiensis</name>
    <name type="common">Golden nematode worm</name>
    <name type="synonym">Heterodera rostochiensis</name>
    <dbReference type="NCBI Taxonomy" id="31243"/>
    <lineage>
        <taxon>Eukaryota</taxon>
        <taxon>Metazoa</taxon>
        <taxon>Ecdysozoa</taxon>
        <taxon>Nematoda</taxon>
        <taxon>Chromadorea</taxon>
        <taxon>Rhabditida</taxon>
        <taxon>Tylenchina</taxon>
        <taxon>Tylenchomorpha</taxon>
        <taxon>Tylenchoidea</taxon>
        <taxon>Heteroderidae</taxon>
        <taxon>Heteroderinae</taxon>
        <taxon>Globodera</taxon>
    </lineage>
</organism>
<evidence type="ECO:0000313" key="5">
    <source>
        <dbReference type="Proteomes" id="UP000887572"/>
    </source>
</evidence>
<dbReference type="GO" id="GO:0045547">
    <property type="term" value="F:ditrans,polycis-polyprenyl diphosphate synthase [(2E,6E)-farnesyl diphosphate specific] activity"/>
    <property type="evidence" value="ECO:0007669"/>
    <property type="project" value="UniProtKB-EC"/>
</dbReference>
<accession>A0A914I0R8</accession>
<dbReference type="EC" id="2.5.1.-" evidence="4"/>
<dbReference type="Proteomes" id="UP000887572">
    <property type="component" value="Unplaced"/>
</dbReference>
<dbReference type="GO" id="GO:0005783">
    <property type="term" value="C:endoplasmic reticulum"/>
    <property type="evidence" value="ECO:0007669"/>
    <property type="project" value="TreeGrafter"/>
</dbReference>
<keyword evidence="2 4" id="KW-0808">Transferase</keyword>
<dbReference type="GO" id="GO:0016094">
    <property type="term" value="P:polyprenol biosynthetic process"/>
    <property type="evidence" value="ECO:0007669"/>
    <property type="project" value="TreeGrafter"/>
</dbReference>
<proteinExistence type="inferred from homology"/>
<evidence type="ECO:0000256" key="2">
    <source>
        <dbReference type="ARBA" id="ARBA00022679"/>
    </source>
</evidence>
<dbReference type="InterPro" id="IPR018520">
    <property type="entry name" value="UPP_synth-like_CS"/>
</dbReference>
<reference evidence="6" key="1">
    <citation type="submission" date="2022-11" db="UniProtKB">
        <authorList>
            <consortium name="WormBaseParasite"/>
        </authorList>
    </citation>
    <scope>IDENTIFICATION</scope>
</reference>
<evidence type="ECO:0000313" key="6">
    <source>
        <dbReference type="WBParaSite" id="Gr19_v10_g5549.t1"/>
    </source>
</evidence>
<evidence type="ECO:0000256" key="3">
    <source>
        <dbReference type="ARBA" id="ARBA00047353"/>
    </source>
</evidence>
<dbReference type="PANTHER" id="PTHR10291:SF43">
    <property type="entry name" value="DEHYDRODOLICHYL DIPHOSPHATE SYNTHASE COMPLEX SUBUNIT DHDDS"/>
    <property type="match status" value="1"/>
</dbReference>
<dbReference type="WBParaSite" id="Gr19_v10_g5549.t1">
    <property type="protein sequence ID" value="Gr19_v10_g5549.t1"/>
    <property type="gene ID" value="Gr19_v10_g5549"/>
</dbReference>
<evidence type="ECO:0000256" key="4">
    <source>
        <dbReference type="RuleBase" id="RU363018"/>
    </source>
</evidence>
<dbReference type="Gene3D" id="3.40.1180.10">
    <property type="entry name" value="Decaprenyl diphosphate synthase-like"/>
    <property type="match status" value="1"/>
</dbReference>
<comment type="similarity">
    <text evidence="1 4">Belongs to the UPP synthase family.</text>
</comment>
<dbReference type="CDD" id="cd00475">
    <property type="entry name" value="Cis_IPPS"/>
    <property type="match status" value="1"/>
</dbReference>
<dbReference type="InterPro" id="IPR001441">
    <property type="entry name" value="UPP_synth-like"/>
</dbReference>
<protein>
    <recommendedName>
        <fullName evidence="4">Alkyl transferase</fullName>
        <ecNumber evidence="4">2.5.1.-</ecNumber>
    </recommendedName>
</protein>
<name>A0A914I0R8_GLORO</name>
<dbReference type="InterPro" id="IPR036424">
    <property type="entry name" value="UPP_synth-like_sf"/>
</dbReference>
<dbReference type="AlphaFoldDB" id="A0A914I0R8"/>
<dbReference type="Pfam" id="PF01255">
    <property type="entry name" value="Prenyltransf"/>
    <property type="match status" value="1"/>
</dbReference>
<sequence length="276" mass="31947">MSVPDGPAWFRHEPLSWWSRLLVSAVKLGPTPRHIAIVMDGNRRFARYRKLGTVMEGHSAGFLQLTKVLDWCDTLGVEEVTVFAFSIENFKRSEDEVNGLMTLGEKRFTQLLEHTSKLIERRVGIRFFGDRSLLSDKIRELMAEIERVNPTDGTNAKIFLNICLSYTSQNELLRAFESIRRDVKAGTLDKSKIDAALLSARMDTRDCRPLDLLIRTSECRLSDFLIWQLQCSPRCILKFDNDVLWPQYSLSHLLRAIVHYQMAQLRCGWWTIRGLR</sequence>
<dbReference type="PROSITE" id="PS01066">
    <property type="entry name" value="UPP_SYNTHASE"/>
    <property type="match status" value="1"/>
</dbReference>
<comment type="catalytic activity">
    <reaction evidence="3">
        <text>n isopentenyl diphosphate + (2E,6E)-farnesyl diphosphate = a di-trans,poly-cis-polyprenyl diphosphate + n diphosphate</text>
        <dbReference type="Rhea" id="RHEA:53008"/>
        <dbReference type="Rhea" id="RHEA-COMP:19494"/>
        <dbReference type="ChEBI" id="CHEBI:33019"/>
        <dbReference type="ChEBI" id="CHEBI:128769"/>
        <dbReference type="ChEBI" id="CHEBI:136960"/>
        <dbReference type="ChEBI" id="CHEBI:175763"/>
        <dbReference type="EC" id="2.5.1.87"/>
    </reaction>
</comment>
<evidence type="ECO:0000256" key="1">
    <source>
        <dbReference type="ARBA" id="ARBA00005432"/>
    </source>
</evidence>
<keyword evidence="5" id="KW-1185">Reference proteome</keyword>